<evidence type="ECO:0000313" key="1">
    <source>
        <dbReference type="EMBL" id="KAF1839642.1"/>
    </source>
</evidence>
<dbReference type="AlphaFoldDB" id="A0A6A5KTM7"/>
<dbReference type="Proteomes" id="UP000800040">
    <property type="component" value="Unassembled WGS sequence"/>
</dbReference>
<evidence type="ECO:0000313" key="2">
    <source>
        <dbReference type="Proteomes" id="UP000800040"/>
    </source>
</evidence>
<protein>
    <submittedName>
        <fullName evidence="1">Uncharacterized protein</fullName>
    </submittedName>
</protein>
<name>A0A6A5KTM7_9PLEO</name>
<gene>
    <name evidence="1" type="ORF">BDW02DRAFT_643672</name>
</gene>
<dbReference type="EMBL" id="ML975244">
    <property type="protein sequence ID" value="KAF1839642.1"/>
    <property type="molecule type" value="Genomic_DNA"/>
</dbReference>
<accession>A0A6A5KTM7</accession>
<organism evidence="1 2">
    <name type="scientific">Decorospora gaudefroyi</name>
    <dbReference type="NCBI Taxonomy" id="184978"/>
    <lineage>
        <taxon>Eukaryota</taxon>
        <taxon>Fungi</taxon>
        <taxon>Dikarya</taxon>
        <taxon>Ascomycota</taxon>
        <taxon>Pezizomycotina</taxon>
        <taxon>Dothideomycetes</taxon>
        <taxon>Pleosporomycetidae</taxon>
        <taxon>Pleosporales</taxon>
        <taxon>Pleosporineae</taxon>
        <taxon>Pleosporaceae</taxon>
        <taxon>Decorospora</taxon>
    </lineage>
</organism>
<reference evidence="1" key="1">
    <citation type="submission" date="2020-01" db="EMBL/GenBank/DDBJ databases">
        <authorList>
            <consortium name="DOE Joint Genome Institute"/>
            <person name="Haridas S."/>
            <person name="Albert R."/>
            <person name="Binder M."/>
            <person name="Bloem J."/>
            <person name="Labutti K."/>
            <person name="Salamov A."/>
            <person name="Andreopoulos B."/>
            <person name="Baker S.E."/>
            <person name="Barry K."/>
            <person name="Bills G."/>
            <person name="Bluhm B.H."/>
            <person name="Cannon C."/>
            <person name="Castanera R."/>
            <person name="Culley D.E."/>
            <person name="Daum C."/>
            <person name="Ezra D."/>
            <person name="Gonzalez J.B."/>
            <person name="Henrissat B."/>
            <person name="Kuo A."/>
            <person name="Liang C."/>
            <person name="Lipzen A."/>
            <person name="Lutzoni F."/>
            <person name="Magnuson J."/>
            <person name="Mondo S."/>
            <person name="Nolan M."/>
            <person name="Ohm R."/>
            <person name="Pangilinan J."/>
            <person name="Park H.-J."/>
            <person name="Ramirez L."/>
            <person name="Alfaro M."/>
            <person name="Sun H."/>
            <person name="Tritt A."/>
            <person name="Yoshinaga Y."/>
            <person name="Zwiers L.-H."/>
            <person name="Turgeon B.G."/>
            <person name="Goodwin S.B."/>
            <person name="Spatafora J.W."/>
            <person name="Crous P.W."/>
            <person name="Grigoriev I.V."/>
        </authorList>
    </citation>
    <scope>NUCLEOTIDE SEQUENCE</scope>
    <source>
        <strain evidence="1">P77</strain>
    </source>
</reference>
<sequence length="359" mass="38596">MSFLAKMFTSSRGLNFTPPTTHTAAETAGDWDLVSAEEAAGFYPDRLTLFLGPHLETRHHMLLIDIPKTSALLTYVGSLEPTHRYMHLTALDIPMLTSYLELQTLSADALASTASWLDVIKLAITAEVLEDAVVETKAIEALHRKQHSLSPGPSLNHHECAFARMYQLATGAGDTLMQTLNAIVNSAGAGRPRVSKRRPWSGDAKYGKSVLRGQGLGGVKMEGDCGKEHPRRQPMIPPSVDALKGGSVGNFVWLKKRASNASSICSTLDVPTHSVAVIVSHLPKTCVSATPRSSKTTTPNSSNAAALALNLFHAPISSCLPAPRPSSTNRETTYQPYPRLEACAQFSTRIWTSASASAP</sequence>
<dbReference type="OrthoDB" id="3798496at2759"/>
<keyword evidence="2" id="KW-1185">Reference proteome</keyword>
<proteinExistence type="predicted"/>